<evidence type="ECO:0000313" key="9">
    <source>
        <dbReference type="EMBL" id="KAK3587812.1"/>
    </source>
</evidence>
<dbReference type="PRINTS" id="PR00081">
    <property type="entry name" value="GDHRDH"/>
</dbReference>
<dbReference type="SUPFAM" id="SSF51735">
    <property type="entry name" value="NAD(P)-binding Rossmann-fold domains"/>
    <property type="match status" value="1"/>
</dbReference>
<comment type="subunit">
    <text evidence="3">Homodimer.</text>
</comment>
<accession>A0AAE0S9C4</accession>
<protein>
    <recommendedName>
        <fullName evidence="5">Sepiapterin reductase</fullName>
        <ecNumber evidence="4">1.1.1.153</ecNumber>
    </recommendedName>
</protein>
<evidence type="ECO:0000256" key="5">
    <source>
        <dbReference type="ARBA" id="ARBA00019170"/>
    </source>
</evidence>
<comment type="similarity">
    <text evidence="2">Belongs to the sepiapterin reductase family.</text>
</comment>
<dbReference type="GO" id="GO:0005737">
    <property type="term" value="C:cytoplasm"/>
    <property type="evidence" value="ECO:0007669"/>
    <property type="project" value="UniProtKB-SubCell"/>
</dbReference>
<evidence type="ECO:0000256" key="8">
    <source>
        <dbReference type="ARBA" id="ARBA00023002"/>
    </source>
</evidence>
<dbReference type="PANTHER" id="PTHR44085">
    <property type="entry name" value="SEPIAPTERIN REDUCTASE"/>
    <property type="match status" value="1"/>
</dbReference>
<keyword evidence="6" id="KW-0963">Cytoplasm</keyword>
<evidence type="ECO:0000256" key="3">
    <source>
        <dbReference type="ARBA" id="ARBA00011738"/>
    </source>
</evidence>
<keyword evidence="10" id="KW-1185">Reference proteome</keyword>
<keyword evidence="7" id="KW-0521">NADP</keyword>
<comment type="caution">
    <text evidence="9">The sequence shown here is derived from an EMBL/GenBank/DDBJ whole genome shotgun (WGS) entry which is preliminary data.</text>
</comment>
<dbReference type="AlphaFoldDB" id="A0AAE0S9C4"/>
<dbReference type="GO" id="GO:0004757">
    <property type="term" value="F:sepiapterin reductase (NADP+) activity"/>
    <property type="evidence" value="ECO:0007669"/>
    <property type="project" value="UniProtKB-EC"/>
</dbReference>
<evidence type="ECO:0000256" key="4">
    <source>
        <dbReference type="ARBA" id="ARBA00013075"/>
    </source>
</evidence>
<dbReference type="GO" id="GO:0006729">
    <property type="term" value="P:tetrahydrobiopterin biosynthetic process"/>
    <property type="evidence" value="ECO:0007669"/>
    <property type="project" value="InterPro"/>
</dbReference>
<dbReference type="InterPro" id="IPR002347">
    <property type="entry name" value="SDR_fam"/>
</dbReference>
<evidence type="ECO:0000313" key="10">
    <source>
        <dbReference type="Proteomes" id="UP001195483"/>
    </source>
</evidence>
<evidence type="ECO:0000256" key="1">
    <source>
        <dbReference type="ARBA" id="ARBA00004496"/>
    </source>
</evidence>
<gene>
    <name evidence="9" type="ORF">CHS0354_019678</name>
</gene>
<dbReference type="InterPro" id="IPR051721">
    <property type="entry name" value="Biopterin_syn/organic_redct"/>
</dbReference>
<dbReference type="Gene3D" id="3.40.50.720">
    <property type="entry name" value="NAD(P)-binding Rossmann-like Domain"/>
    <property type="match status" value="1"/>
</dbReference>
<name>A0AAE0S9C4_9BIVA</name>
<dbReference type="EC" id="1.1.1.153" evidence="4"/>
<organism evidence="9 10">
    <name type="scientific">Potamilus streckersoni</name>
    <dbReference type="NCBI Taxonomy" id="2493646"/>
    <lineage>
        <taxon>Eukaryota</taxon>
        <taxon>Metazoa</taxon>
        <taxon>Spiralia</taxon>
        <taxon>Lophotrochozoa</taxon>
        <taxon>Mollusca</taxon>
        <taxon>Bivalvia</taxon>
        <taxon>Autobranchia</taxon>
        <taxon>Heteroconchia</taxon>
        <taxon>Palaeoheterodonta</taxon>
        <taxon>Unionida</taxon>
        <taxon>Unionoidea</taxon>
        <taxon>Unionidae</taxon>
        <taxon>Ambleminae</taxon>
        <taxon>Lampsilini</taxon>
        <taxon>Potamilus</taxon>
    </lineage>
</organism>
<reference evidence="9" key="3">
    <citation type="submission" date="2023-05" db="EMBL/GenBank/DDBJ databases">
        <authorList>
            <person name="Smith C.H."/>
        </authorList>
    </citation>
    <scope>NUCLEOTIDE SEQUENCE</scope>
    <source>
        <strain evidence="9">CHS0354</strain>
        <tissue evidence="9">Mantle</tissue>
    </source>
</reference>
<keyword evidence="8" id="KW-0560">Oxidoreductase</keyword>
<reference evidence="9" key="2">
    <citation type="journal article" date="2021" name="Genome Biol. Evol.">
        <title>Developing a high-quality reference genome for a parasitic bivalve with doubly uniparental inheritance (Bivalvia: Unionida).</title>
        <authorList>
            <person name="Smith C.H."/>
        </authorList>
    </citation>
    <scope>NUCLEOTIDE SEQUENCE</scope>
    <source>
        <strain evidence="9">CHS0354</strain>
        <tissue evidence="9">Mantle</tissue>
    </source>
</reference>
<evidence type="ECO:0000256" key="7">
    <source>
        <dbReference type="ARBA" id="ARBA00022857"/>
    </source>
</evidence>
<dbReference type="CDD" id="cd05367">
    <property type="entry name" value="SPR-like_SDR_c"/>
    <property type="match status" value="1"/>
</dbReference>
<sequence>MFEKRTFCVVTGAGRGLGKCIAQKLAARLAPCSVLLLLARSVQDMETIRASIKSEFTDLTVAVKYFDQGDLSTDHRALFLDCLNMCKLSATDFEQVIIVHNSGTLGDITKYAEEFSDRKVLEEMFNINVNGLILLNSAFLQTFDKKSSQRRVIINISSLCAIQPFSSWSLYCTAKAARDMFFRTLAVEDAETRVLNYAPGPLDTDMQVRCREDSKDSKIRQTFIDMKAEGKLLSCEESVEKLIVLLEKNTFESGAHVDFYDI</sequence>
<evidence type="ECO:0000256" key="6">
    <source>
        <dbReference type="ARBA" id="ARBA00022490"/>
    </source>
</evidence>
<dbReference type="InterPro" id="IPR006393">
    <property type="entry name" value="Sepiapterin_red"/>
</dbReference>
<comment type="subcellular location">
    <subcellularLocation>
        <location evidence="1">Cytoplasm</location>
    </subcellularLocation>
</comment>
<dbReference type="FunFam" id="3.40.50.720:FF:000259">
    <property type="entry name" value="Sepiapterin reductase"/>
    <property type="match status" value="1"/>
</dbReference>
<reference evidence="9" key="1">
    <citation type="journal article" date="2021" name="Genome Biol. Evol.">
        <title>A High-Quality Reference Genome for a Parasitic Bivalve with Doubly Uniparental Inheritance (Bivalvia: Unionida).</title>
        <authorList>
            <person name="Smith C.H."/>
        </authorList>
    </citation>
    <scope>NUCLEOTIDE SEQUENCE</scope>
    <source>
        <strain evidence="9">CHS0354</strain>
    </source>
</reference>
<dbReference type="NCBIfam" id="TIGR01500">
    <property type="entry name" value="sepiapter_red"/>
    <property type="match status" value="1"/>
</dbReference>
<dbReference type="InterPro" id="IPR036291">
    <property type="entry name" value="NAD(P)-bd_dom_sf"/>
</dbReference>
<dbReference type="PANTHER" id="PTHR44085:SF2">
    <property type="entry name" value="SEPIAPTERIN REDUCTASE"/>
    <property type="match status" value="1"/>
</dbReference>
<dbReference type="Proteomes" id="UP001195483">
    <property type="component" value="Unassembled WGS sequence"/>
</dbReference>
<proteinExistence type="inferred from homology"/>
<evidence type="ECO:0000256" key="2">
    <source>
        <dbReference type="ARBA" id="ARBA00010483"/>
    </source>
</evidence>
<dbReference type="EMBL" id="JAEAOA010001201">
    <property type="protein sequence ID" value="KAK3587812.1"/>
    <property type="molecule type" value="Genomic_DNA"/>
</dbReference>
<dbReference type="Pfam" id="PF00106">
    <property type="entry name" value="adh_short"/>
    <property type="match status" value="1"/>
</dbReference>